<dbReference type="InterPro" id="IPR016040">
    <property type="entry name" value="NAD(P)-bd_dom"/>
</dbReference>
<feature type="domain" description="NAD(P)-binding" evidence="1">
    <location>
        <begin position="6"/>
        <end position="67"/>
    </location>
</feature>
<dbReference type="Proteomes" id="UP000530571">
    <property type="component" value="Unassembled WGS sequence"/>
</dbReference>
<accession>A0A7W6KF81</accession>
<dbReference type="InterPro" id="IPR052718">
    <property type="entry name" value="NmrA-type_oxidoreductase"/>
</dbReference>
<dbReference type="AlphaFoldDB" id="A0A7W6KF81"/>
<keyword evidence="3" id="KW-1185">Reference proteome</keyword>
<comment type="caution">
    <text evidence="2">The sequence shown here is derived from an EMBL/GenBank/DDBJ whole genome shotgun (WGS) entry which is preliminary data.</text>
</comment>
<dbReference type="RefSeq" id="WP_183480940.1">
    <property type="nucleotide sequence ID" value="NZ_JACIDZ010000001.1"/>
</dbReference>
<evidence type="ECO:0000313" key="2">
    <source>
        <dbReference type="EMBL" id="MBB4120149.1"/>
    </source>
</evidence>
<protein>
    <submittedName>
        <fullName evidence="2">Uncharacterized protein YbjT (DUF2867 family)</fullName>
    </submittedName>
</protein>
<evidence type="ECO:0000259" key="1">
    <source>
        <dbReference type="Pfam" id="PF13460"/>
    </source>
</evidence>
<organism evidence="2 3">
    <name type="scientific">Martelella radicis</name>
    <dbReference type="NCBI Taxonomy" id="1397476"/>
    <lineage>
        <taxon>Bacteria</taxon>
        <taxon>Pseudomonadati</taxon>
        <taxon>Pseudomonadota</taxon>
        <taxon>Alphaproteobacteria</taxon>
        <taxon>Hyphomicrobiales</taxon>
        <taxon>Aurantimonadaceae</taxon>
        <taxon>Martelella</taxon>
    </lineage>
</organism>
<dbReference type="PANTHER" id="PTHR47129:SF1">
    <property type="entry name" value="NMRA-LIKE DOMAIN-CONTAINING PROTEIN"/>
    <property type="match status" value="1"/>
</dbReference>
<dbReference type="PANTHER" id="PTHR47129">
    <property type="entry name" value="QUINONE OXIDOREDUCTASE 2"/>
    <property type="match status" value="1"/>
</dbReference>
<name>A0A7W6KF81_9HYPH</name>
<gene>
    <name evidence="2" type="ORF">GGR30_000044</name>
</gene>
<dbReference type="Pfam" id="PF13460">
    <property type="entry name" value="NAD_binding_10"/>
    <property type="match status" value="1"/>
</dbReference>
<reference evidence="2 3" key="1">
    <citation type="submission" date="2020-08" db="EMBL/GenBank/DDBJ databases">
        <title>Genomic Encyclopedia of Type Strains, Phase IV (KMG-IV): sequencing the most valuable type-strain genomes for metagenomic binning, comparative biology and taxonomic classification.</title>
        <authorList>
            <person name="Goeker M."/>
        </authorList>
    </citation>
    <scope>NUCLEOTIDE SEQUENCE [LARGE SCALE GENOMIC DNA]</scope>
    <source>
        <strain evidence="2 3">DSM 28101</strain>
    </source>
</reference>
<dbReference type="EMBL" id="JACIDZ010000001">
    <property type="protein sequence ID" value="MBB4120149.1"/>
    <property type="molecule type" value="Genomic_DNA"/>
</dbReference>
<proteinExistence type="predicted"/>
<evidence type="ECO:0000313" key="3">
    <source>
        <dbReference type="Proteomes" id="UP000530571"/>
    </source>
</evidence>
<dbReference type="InterPro" id="IPR036291">
    <property type="entry name" value="NAD(P)-bd_dom_sf"/>
</dbReference>
<sequence length="103" mass="11189">MRIVTGASGQLGREFVSNLLHHVPAERIGISVRDAETVSDLKAAGVRLRQGDHDDAESLRFAWQSAERLLRVSSNAAAAGGRPCPERVWVSGAISRLKRRVTS</sequence>
<dbReference type="SUPFAM" id="SSF51735">
    <property type="entry name" value="NAD(P)-binding Rossmann-fold domains"/>
    <property type="match status" value="1"/>
</dbReference>
<dbReference type="Gene3D" id="3.40.50.720">
    <property type="entry name" value="NAD(P)-binding Rossmann-like Domain"/>
    <property type="match status" value="1"/>
</dbReference>